<keyword evidence="6 11" id="KW-0547">Nucleotide-binding</keyword>
<feature type="binding site" evidence="12">
    <location>
        <position position="126"/>
    </location>
    <ligand>
        <name>L-histidine</name>
        <dbReference type="ChEBI" id="CHEBI:57595"/>
    </ligand>
</feature>
<evidence type="ECO:0000259" key="13">
    <source>
        <dbReference type="PROSITE" id="PS50862"/>
    </source>
</evidence>
<evidence type="ECO:0000256" key="1">
    <source>
        <dbReference type="ARBA" id="ARBA00004496"/>
    </source>
</evidence>
<feature type="binding site" evidence="12">
    <location>
        <position position="258"/>
    </location>
    <ligand>
        <name>L-histidine</name>
        <dbReference type="ChEBI" id="CHEBI:57595"/>
    </ligand>
</feature>
<dbReference type="NCBIfam" id="TIGR00442">
    <property type="entry name" value="hisS"/>
    <property type="match status" value="1"/>
</dbReference>
<evidence type="ECO:0000313" key="14">
    <source>
        <dbReference type="EMBL" id="SKB60225.1"/>
    </source>
</evidence>
<keyword evidence="15" id="KW-1185">Reference proteome</keyword>
<dbReference type="PROSITE" id="PS50862">
    <property type="entry name" value="AA_TRNA_LIGASE_II"/>
    <property type="match status" value="1"/>
</dbReference>
<keyword evidence="7 11" id="KW-0067">ATP-binding</keyword>
<dbReference type="PIRSF" id="PIRSF001549">
    <property type="entry name" value="His-tRNA_synth"/>
    <property type="match status" value="1"/>
</dbReference>
<dbReference type="PANTHER" id="PTHR43707:SF1">
    <property type="entry name" value="HISTIDINE--TRNA LIGASE, MITOCHONDRIAL-RELATED"/>
    <property type="match status" value="1"/>
</dbReference>
<feature type="binding site" evidence="12">
    <location>
        <position position="130"/>
    </location>
    <ligand>
        <name>L-histidine</name>
        <dbReference type="ChEBI" id="CHEBI:57595"/>
    </ligand>
</feature>
<dbReference type="GO" id="GO:0016740">
    <property type="term" value="F:transferase activity"/>
    <property type="evidence" value="ECO:0007669"/>
    <property type="project" value="UniProtKB-ARBA"/>
</dbReference>
<protein>
    <recommendedName>
        <fullName evidence="11">Histidine--tRNA ligase</fullName>
        <ecNumber evidence="11">6.1.1.21</ecNumber>
    </recommendedName>
    <alternativeName>
        <fullName evidence="11">Histidyl-tRNA synthetase</fullName>
        <shortName evidence="11">HisRS</shortName>
    </alternativeName>
</protein>
<dbReference type="InterPro" id="IPR045864">
    <property type="entry name" value="aa-tRNA-synth_II/BPL/LPL"/>
</dbReference>
<evidence type="ECO:0000256" key="7">
    <source>
        <dbReference type="ARBA" id="ARBA00022840"/>
    </source>
</evidence>
<keyword evidence="4 11" id="KW-0963">Cytoplasm</keyword>
<evidence type="ECO:0000256" key="6">
    <source>
        <dbReference type="ARBA" id="ARBA00022741"/>
    </source>
</evidence>
<dbReference type="SUPFAM" id="SSF55681">
    <property type="entry name" value="Class II aaRS and biotin synthetases"/>
    <property type="match status" value="1"/>
</dbReference>
<evidence type="ECO:0000256" key="4">
    <source>
        <dbReference type="ARBA" id="ARBA00022490"/>
    </source>
</evidence>
<evidence type="ECO:0000256" key="10">
    <source>
        <dbReference type="ARBA" id="ARBA00047639"/>
    </source>
</evidence>
<accession>A0A1T5CL36</accession>
<dbReference type="AlphaFoldDB" id="A0A1T5CL36"/>
<dbReference type="GO" id="GO:0140096">
    <property type="term" value="F:catalytic activity, acting on a protein"/>
    <property type="evidence" value="ECO:0007669"/>
    <property type="project" value="UniProtKB-ARBA"/>
</dbReference>
<evidence type="ECO:0000256" key="9">
    <source>
        <dbReference type="ARBA" id="ARBA00023146"/>
    </source>
</evidence>
<dbReference type="GO" id="GO:0006427">
    <property type="term" value="P:histidyl-tRNA aminoacylation"/>
    <property type="evidence" value="ECO:0007669"/>
    <property type="project" value="UniProtKB-UniRule"/>
</dbReference>
<organism evidence="14 15">
    <name type="scientific">Acetoanaerobium noterae</name>
    <dbReference type="NCBI Taxonomy" id="745369"/>
    <lineage>
        <taxon>Bacteria</taxon>
        <taxon>Bacillati</taxon>
        <taxon>Bacillota</taxon>
        <taxon>Clostridia</taxon>
        <taxon>Peptostreptococcales</taxon>
        <taxon>Filifactoraceae</taxon>
        <taxon>Acetoanaerobium</taxon>
    </lineage>
</organism>
<dbReference type="InterPro" id="IPR004516">
    <property type="entry name" value="HisRS/HisZ"/>
</dbReference>
<comment type="similarity">
    <text evidence="2 11">Belongs to the class-II aminoacyl-tRNA synthetase family.</text>
</comment>
<dbReference type="GO" id="GO:0005737">
    <property type="term" value="C:cytoplasm"/>
    <property type="evidence" value="ECO:0007669"/>
    <property type="project" value="UniProtKB-SubCell"/>
</dbReference>
<comment type="subcellular location">
    <subcellularLocation>
        <location evidence="1 11">Cytoplasm</location>
    </subcellularLocation>
</comment>
<dbReference type="Pfam" id="PF13393">
    <property type="entry name" value="tRNA-synt_His"/>
    <property type="match status" value="1"/>
</dbReference>
<feature type="binding site" evidence="12">
    <location>
        <begin position="81"/>
        <end position="83"/>
    </location>
    <ligand>
        <name>L-histidine</name>
        <dbReference type="ChEBI" id="CHEBI:57595"/>
    </ligand>
</feature>
<dbReference type="RefSeq" id="WP_079590064.1">
    <property type="nucleotide sequence ID" value="NZ_FUYN01000005.1"/>
</dbReference>
<name>A0A1T5CL36_9FIRM</name>
<dbReference type="InterPro" id="IPR036621">
    <property type="entry name" value="Anticodon-bd_dom_sf"/>
</dbReference>
<dbReference type="InterPro" id="IPR006195">
    <property type="entry name" value="aa-tRNA-synth_II"/>
</dbReference>
<evidence type="ECO:0000256" key="3">
    <source>
        <dbReference type="ARBA" id="ARBA00011738"/>
    </source>
</evidence>
<evidence type="ECO:0000256" key="11">
    <source>
        <dbReference type="HAMAP-Rule" id="MF_00127"/>
    </source>
</evidence>
<dbReference type="HAMAP" id="MF_00127">
    <property type="entry name" value="His_tRNA_synth"/>
    <property type="match status" value="1"/>
</dbReference>
<dbReference type="EC" id="6.1.1.21" evidence="11"/>
<dbReference type="OrthoDB" id="9800814at2"/>
<evidence type="ECO:0000256" key="5">
    <source>
        <dbReference type="ARBA" id="ARBA00022598"/>
    </source>
</evidence>
<dbReference type="CDD" id="cd00859">
    <property type="entry name" value="HisRS_anticodon"/>
    <property type="match status" value="1"/>
</dbReference>
<dbReference type="InterPro" id="IPR033656">
    <property type="entry name" value="HisRS_anticodon"/>
</dbReference>
<keyword evidence="5 11" id="KW-0436">Ligase</keyword>
<dbReference type="GO" id="GO:0005524">
    <property type="term" value="F:ATP binding"/>
    <property type="evidence" value="ECO:0007669"/>
    <property type="project" value="UniProtKB-UniRule"/>
</dbReference>
<evidence type="ECO:0000313" key="15">
    <source>
        <dbReference type="Proteomes" id="UP000243406"/>
    </source>
</evidence>
<comment type="catalytic activity">
    <reaction evidence="10 11">
        <text>tRNA(His) + L-histidine + ATP = L-histidyl-tRNA(His) + AMP + diphosphate + H(+)</text>
        <dbReference type="Rhea" id="RHEA:17313"/>
        <dbReference type="Rhea" id="RHEA-COMP:9665"/>
        <dbReference type="Rhea" id="RHEA-COMP:9689"/>
        <dbReference type="ChEBI" id="CHEBI:15378"/>
        <dbReference type="ChEBI" id="CHEBI:30616"/>
        <dbReference type="ChEBI" id="CHEBI:33019"/>
        <dbReference type="ChEBI" id="CHEBI:57595"/>
        <dbReference type="ChEBI" id="CHEBI:78442"/>
        <dbReference type="ChEBI" id="CHEBI:78527"/>
        <dbReference type="ChEBI" id="CHEBI:456215"/>
        <dbReference type="EC" id="6.1.1.21"/>
    </reaction>
</comment>
<dbReference type="InterPro" id="IPR015807">
    <property type="entry name" value="His-tRNA-ligase"/>
</dbReference>
<proteinExistence type="inferred from homology"/>
<keyword evidence="8 11" id="KW-0648">Protein biosynthesis</keyword>
<reference evidence="15" key="1">
    <citation type="submission" date="2017-02" db="EMBL/GenBank/DDBJ databases">
        <authorList>
            <person name="Varghese N."/>
            <person name="Submissions S."/>
        </authorList>
    </citation>
    <scope>NUCLEOTIDE SEQUENCE [LARGE SCALE GENOMIC DNA]</scope>
    <source>
        <strain evidence="15">ATCC 35199</strain>
    </source>
</reference>
<dbReference type="SUPFAM" id="SSF52954">
    <property type="entry name" value="Class II aaRS ABD-related"/>
    <property type="match status" value="1"/>
</dbReference>
<dbReference type="GO" id="GO:0004821">
    <property type="term" value="F:histidine-tRNA ligase activity"/>
    <property type="evidence" value="ECO:0007669"/>
    <property type="project" value="UniProtKB-UniRule"/>
</dbReference>
<dbReference type="PANTHER" id="PTHR43707">
    <property type="entry name" value="HISTIDYL-TRNA SYNTHETASE"/>
    <property type="match status" value="1"/>
</dbReference>
<sequence length="420" mass="48121">MDIKRPRGTQDVLPKDINKWNYVETLFKKVCSDFGYGEMRTPDFEYTELFKRGVGDTTDIVQKEMFTFEAKSKESITLKPEGTAPVVRAYIENKLYADPQPSKFFYITPCFRYEKPQAGRLRAFHQFGIEIFGTDSSSADAEVISLAVEFFRRLEIDDKIELRINSVGTLESRKEYNKILRDYLKPNYDNLCQTCKDRFEKNPMRIIDCKNETCKAISHDAPLMIDHLDEESKLHFEKLKKYLTAMKIDYTIDPHIVRGLDYYTKSAFEFVSNDIGSQSTVCGGGRYDGLIEELGGPKIPGVGFGLGIERLLLLLDNLEKDINQQPSLDVFIASMGEAAEIEAFKILYDLRKTGISCEKDHVGKSIKAQFKYADKLNSRFTIVLGDDEINNQIVTVKDMSNSTQTQIKLDDIVNYFKNLK</sequence>
<dbReference type="InterPro" id="IPR004154">
    <property type="entry name" value="Anticodon-bd"/>
</dbReference>
<dbReference type="EMBL" id="FUYN01000005">
    <property type="protein sequence ID" value="SKB60225.1"/>
    <property type="molecule type" value="Genomic_DNA"/>
</dbReference>
<dbReference type="Gene3D" id="3.30.930.10">
    <property type="entry name" value="Bira Bifunctional Protein, Domain 2"/>
    <property type="match status" value="1"/>
</dbReference>
<feature type="binding site" evidence="12">
    <location>
        <begin position="262"/>
        <end position="263"/>
    </location>
    <ligand>
        <name>L-histidine</name>
        <dbReference type="ChEBI" id="CHEBI:57595"/>
    </ligand>
</feature>
<comment type="subunit">
    <text evidence="3 11">Homodimer.</text>
</comment>
<feature type="binding site" evidence="12">
    <location>
        <position position="112"/>
    </location>
    <ligand>
        <name>L-histidine</name>
        <dbReference type="ChEBI" id="CHEBI:57595"/>
    </ligand>
</feature>
<gene>
    <name evidence="11" type="primary">hisS</name>
    <name evidence="14" type="ORF">SAMN02745120_2261</name>
</gene>
<evidence type="ECO:0000256" key="2">
    <source>
        <dbReference type="ARBA" id="ARBA00008226"/>
    </source>
</evidence>
<dbReference type="InterPro" id="IPR041715">
    <property type="entry name" value="HisRS-like_core"/>
</dbReference>
<evidence type="ECO:0000256" key="8">
    <source>
        <dbReference type="ARBA" id="ARBA00022917"/>
    </source>
</evidence>
<dbReference type="Gene3D" id="3.40.50.800">
    <property type="entry name" value="Anticodon-binding domain"/>
    <property type="match status" value="1"/>
</dbReference>
<evidence type="ECO:0000256" key="12">
    <source>
        <dbReference type="PIRSR" id="PIRSR001549-1"/>
    </source>
</evidence>
<feature type="domain" description="Aminoacyl-transfer RNA synthetases class-II family profile" evidence="13">
    <location>
        <begin position="7"/>
        <end position="315"/>
    </location>
</feature>
<dbReference type="CDD" id="cd00773">
    <property type="entry name" value="HisRS-like_core"/>
    <property type="match status" value="1"/>
</dbReference>
<dbReference type="FunFam" id="3.30.930.10:FF:000005">
    <property type="entry name" value="Histidine--tRNA ligase"/>
    <property type="match status" value="1"/>
</dbReference>
<keyword evidence="9 11" id="KW-0030">Aminoacyl-tRNA synthetase</keyword>
<dbReference type="Proteomes" id="UP000243406">
    <property type="component" value="Unassembled WGS sequence"/>
</dbReference>
<dbReference type="Pfam" id="PF03129">
    <property type="entry name" value="HGTP_anticodon"/>
    <property type="match status" value="1"/>
</dbReference>